<keyword evidence="9" id="KW-0694">RNA-binding</keyword>
<dbReference type="GO" id="GO:0005681">
    <property type="term" value="C:spliceosomal complex"/>
    <property type="evidence" value="ECO:0007669"/>
    <property type="project" value="UniProtKB-KW"/>
</dbReference>
<proteinExistence type="inferred from homology"/>
<dbReference type="EMBL" id="JANBOH010000005">
    <property type="protein sequence ID" value="KAJ1648438.1"/>
    <property type="molecule type" value="Genomic_DNA"/>
</dbReference>
<dbReference type="InterPro" id="IPR036249">
    <property type="entry name" value="Thioredoxin-like_sf"/>
</dbReference>
<evidence type="ECO:0000313" key="16">
    <source>
        <dbReference type="EMBL" id="KAJ1648438.1"/>
    </source>
</evidence>
<dbReference type="PROSITE" id="PS50033">
    <property type="entry name" value="UBX"/>
    <property type="match status" value="1"/>
</dbReference>
<dbReference type="GO" id="GO:0005737">
    <property type="term" value="C:cytoplasm"/>
    <property type="evidence" value="ECO:0007669"/>
    <property type="project" value="UniProtKB-SubCell"/>
</dbReference>
<dbReference type="Pfam" id="PF00789">
    <property type="entry name" value="UBX"/>
    <property type="match status" value="1"/>
</dbReference>
<dbReference type="Gene3D" id="3.40.30.10">
    <property type="entry name" value="Glutaredoxin"/>
    <property type="match status" value="1"/>
</dbReference>
<keyword evidence="6" id="KW-0507">mRNA processing</keyword>
<dbReference type="Pfam" id="PF01423">
    <property type="entry name" value="LSM"/>
    <property type="match status" value="1"/>
</dbReference>
<evidence type="ECO:0000256" key="9">
    <source>
        <dbReference type="ARBA" id="ARBA00022884"/>
    </source>
</evidence>
<dbReference type="GO" id="GO:0006397">
    <property type="term" value="P:mRNA processing"/>
    <property type="evidence" value="ECO:0007669"/>
    <property type="project" value="UniProtKB-KW"/>
</dbReference>
<dbReference type="Pfam" id="PF13899">
    <property type="entry name" value="Thioredoxin_7"/>
    <property type="match status" value="1"/>
</dbReference>
<dbReference type="SMART" id="SM00594">
    <property type="entry name" value="UAS"/>
    <property type="match status" value="1"/>
</dbReference>
<dbReference type="PROSITE" id="PS50330">
    <property type="entry name" value="UIM"/>
    <property type="match status" value="1"/>
</dbReference>
<feature type="compositionally biased region" description="Polar residues" evidence="13">
    <location>
        <begin position="530"/>
        <end position="548"/>
    </location>
</feature>
<organism evidence="16 17">
    <name type="scientific">Coemansia asiatica</name>
    <dbReference type="NCBI Taxonomy" id="1052880"/>
    <lineage>
        <taxon>Eukaryota</taxon>
        <taxon>Fungi</taxon>
        <taxon>Fungi incertae sedis</taxon>
        <taxon>Zoopagomycota</taxon>
        <taxon>Kickxellomycotina</taxon>
        <taxon>Kickxellomycetes</taxon>
        <taxon>Kickxellales</taxon>
        <taxon>Kickxellaceae</taxon>
        <taxon>Coemansia</taxon>
    </lineage>
</organism>
<evidence type="ECO:0000256" key="6">
    <source>
        <dbReference type="ARBA" id="ARBA00022664"/>
    </source>
</evidence>
<evidence type="ECO:0000259" key="14">
    <source>
        <dbReference type="PROSITE" id="PS50033"/>
    </source>
</evidence>
<dbReference type="InterPro" id="IPR029071">
    <property type="entry name" value="Ubiquitin-like_domsf"/>
</dbReference>
<evidence type="ECO:0000256" key="2">
    <source>
        <dbReference type="ARBA" id="ARBA00004496"/>
    </source>
</evidence>
<keyword evidence="16" id="KW-0560">Oxidoreductase</keyword>
<comment type="caution">
    <text evidence="16">The sequence shown here is derived from an EMBL/GenBank/DDBJ whole genome shotgun (WGS) entry which is preliminary data.</text>
</comment>
<comment type="subcellular location">
    <subcellularLocation>
        <location evidence="2">Cytoplasm</location>
    </subcellularLocation>
    <subcellularLocation>
        <location evidence="1">Nucleus</location>
    </subcellularLocation>
</comment>
<feature type="region of interest" description="Disordered" evidence="13">
    <location>
        <begin position="432"/>
        <end position="489"/>
    </location>
</feature>
<accession>A0A9W8CN73</accession>
<evidence type="ECO:0000256" key="3">
    <source>
        <dbReference type="ARBA" id="ARBA00007927"/>
    </source>
</evidence>
<dbReference type="Gene3D" id="2.30.30.100">
    <property type="match status" value="1"/>
</dbReference>
<gene>
    <name evidence="16" type="primary">ubx2</name>
    <name evidence="16" type="ORF">LPJ64_000266</name>
</gene>
<feature type="compositionally biased region" description="Acidic residues" evidence="13">
    <location>
        <begin position="438"/>
        <end position="453"/>
    </location>
</feature>
<dbReference type="CDD" id="cd01726">
    <property type="entry name" value="LSm6"/>
    <property type="match status" value="1"/>
</dbReference>
<sequence length="619" mass="66948">MSEQQQQQQQSVAKRSPTDFLNLILGQRVFVRLNSGIDYKGVLACLDGYMNIAMEQTEEYVEGELRNRYGDVFIRGNNVSENNVEQAISLYFENGGQSLQGHGSSSSAPAPASGSAETAANPAPSGAEAANIGNFDYGDGVRAPIASRRDVLVDGFDSDMTSGYGAGYGSLYTGYSRDSSRNAARSIFNQGTMLGSAVAAAASSGPVPFRDFAQEAAEIAGDASASSAASSRRNRLAELFKPPFDIMYRGDFSSARQAARESGKWVLINVQDVTDFRCQALNRDIWRQQIIKDVVSKDFVFFQTSTETPEGARLATMYVAREFPFIAVVDPKTGEMKRTFERYENITDMVEDLANYALDNPAPTANMAATISDVVSGGARGGSAASAAAGARAYSGIHNMTEDEQLAAAIAASELESKRSRTSIRSGAGRNVVTIGSDSEDNFDYDDDDDDSYSEIHTISSDSGSVISDGHEYDHEYADNSGGNDDMDVDSMSMARERMSAQRAAASSAAMHHYQQPQQPTEVGPGSWYQALSSATPDEPDQSPSTTRIQLRFPSGQRVVRRFAKSDKVKTIFQYLKATLPEAASDIPEVMFMGNRLEDIIDQTIEEAKLVNASIVVDI</sequence>
<dbReference type="InterPro" id="IPR006577">
    <property type="entry name" value="UAS"/>
</dbReference>
<dbReference type="PANTHER" id="PTHR23322">
    <property type="entry name" value="FAS-ASSOCIATED PROTEIN"/>
    <property type="match status" value="1"/>
</dbReference>
<reference evidence="16" key="1">
    <citation type="submission" date="2022-07" db="EMBL/GenBank/DDBJ databases">
        <title>Phylogenomic reconstructions and comparative analyses of Kickxellomycotina fungi.</title>
        <authorList>
            <person name="Reynolds N.K."/>
            <person name="Stajich J.E."/>
            <person name="Barry K."/>
            <person name="Grigoriev I.V."/>
            <person name="Crous P."/>
            <person name="Smith M.E."/>
        </authorList>
    </citation>
    <scope>NUCLEOTIDE SEQUENCE</scope>
    <source>
        <strain evidence="16">NBRC 105413</strain>
    </source>
</reference>
<evidence type="ECO:0000256" key="12">
    <source>
        <dbReference type="ARBA" id="ARBA00023274"/>
    </source>
</evidence>
<feature type="domain" description="Sm" evidence="15">
    <location>
        <begin position="16"/>
        <end position="88"/>
    </location>
</feature>
<evidence type="ECO:0000256" key="5">
    <source>
        <dbReference type="ARBA" id="ARBA00022552"/>
    </source>
</evidence>
<dbReference type="SUPFAM" id="SSF52833">
    <property type="entry name" value="Thioredoxin-like"/>
    <property type="match status" value="1"/>
</dbReference>
<feature type="compositionally biased region" description="Low complexity" evidence="13">
    <location>
        <begin position="459"/>
        <end position="468"/>
    </location>
</feature>
<protein>
    <submittedName>
        <fullName evidence="16">UBX domain protein Ubx2</fullName>
        <ecNumber evidence="16">1.1.1.8</ecNumber>
    </submittedName>
</protein>
<dbReference type="SUPFAM" id="SSF50182">
    <property type="entry name" value="Sm-like ribonucleoproteins"/>
    <property type="match status" value="1"/>
</dbReference>
<dbReference type="SUPFAM" id="SSF54236">
    <property type="entry name" value="Ubiquitin-like"/>
    <property type="match status" value="1"/>
</dbReference>
<feature type="region of interest" description="Disordered" evidence="13">
    <location>
        <begin position="99"/>
        <end position="127"/>
    </location>
</feature>
<dbReference type="GO" id="GO:0006364">
    <property type="term" value="P:rRNA processing"/>
    <property type="evidence" value="ECO:0007669"/>
    <property type="project" value="UniProtKB-KW"/>
</dbReference>
<dbReference type="PROSITE" id="PS52002">
    <property type="entry name" value="SM"/>
    <property type="match status" value="1"/>
</dbReference>
<evidence type="ECO:0000256" key="8">
    <source>
        <dbReference type="ARBA" id="ARBA00022728"/>
    </source>
</evidence>
<keyword evidence="12" id="KW-0687">Ribonucleoprotein</keyword>
<dbReference type="GO" id="GO:0008380">
    <property type="term" value="P:RNA splicing"/>
    <property type="evidence" value="ECO:0007669"/>
    <property type="project" value="UniProtKB-KW"/>
</dbReference>
<evidence type="ECO:0000313" key="17">
    <source>
        <dbReference type="Proteomes" id="UP001145021"/>
    </source>
</evidence>
<dbReference type="InterPro" id="IPR050730">
    <property type="entry name" value="UBX_domain-protein"/>
</dbReference>
<dbReference type="GO" id="GO:0141152">
    <property type="term" value="F:glycerol-3-phosphate dehydrogenase (NAD+) activity"/>
    <property type="evidence" value="ECO:0007669"/>
    <property type="project" value="UniProtKB-EC"/>
</dbReference>
<dbReference type="GO" id="GO:0043161">
    <property type="term" value="P:proteasome-mediated ubiquitin-dependent protein catabolic process"/>
    <property type="evidence" value="ECO:0007669"/>
    <property type="project" value="TreeGrafter"/>
</dbReference>
<comment type="similarity">
    <text evidence="3">Belongs to the snRNP Sm proteins family. SmF/LSm6 subfamily.</text>
</comment>
<keyword evidence="8" id="KW-0747">Spliceosome</keyword>
<dbReference type="CDD" id="cd02958">
    <property type="entry name" value="UAS"/>
    <property type="match status" value="1"/>
</dbReference>
<keyword evidence="7" id="KW-0819">tRNA processing</keyword>
<dbReference type="Gene3D" id="3.10.20.90">
    <property type="entry name" value="Phosphatidylinositol 3-kinase Catalytic Subunit, Chain A, domain 1"/>
    <property type="match status" value="1"/>
</dbReference>
<keyword evidence="5" id="KW-0698">rRNA processing</keyword>
<evidence type="ECO:0000259" key="15">
    <source>
        <dbReference type="PROSITE" id="PS52002"/>
    </source>
</evidence>
<dbReference type="GO" id="GO:0043130">
    <property type="term" value="F:ubiquitin binding"/>
    <property type="evidence" value="ECO:0007669"/>
    <property type="project" value="TreeGrafter"/>
</dbReference>
<feature type="compositionally biased region" description="Low complexity" evidence="13">
    <location>
        <begin position="501"/>
        <end position="511"/>
    </location>
</feature>
<evidence type="ECO:0000256" key="10">
    <source>
        <dbReference type="ARBA" id="ARBA00023187"/>
    </source>
</evidence>
<name>A0A9W8CN73_9FUNG</name>
<evidence type="ECO:0000256" key="1">
    <source>
        <dbReference type="ARBA" id="ARBA00004123"/>
    </source>
</evidence>
<keyword evidence="11" id="KW-0539">Nucleus</keyword>
<dbReference type="PANTHER" id="PTHR23322:SF6">
    <property type="entry name" value="UBX DOMAIN-CONTAINING PROTEIN 7"/>
    <property type="match status" value="1"/>
</dbReference>
<dbReference type="AlphaFoldDB" id="A0A9W8CN73"/>
<dbReference type="Proteomes" id="UP001145021">
    <property type="component" value="Unassembled WGS sequence"/>
</dbReference>
<dbReference type="InterPro" id="IPR001163">
    <property type="entry name" value="Sm_dom_euk/arc"/>
</dbReference>
<dbReference type="EC" id="1.1.1.8" evidence="16"/>
<evidence type="ECO:0000256" key="7">
    <source>
        <dbReference type="ARBA" id="ARBA00022694"/>
    </source>
</evidence>
<dbReference type="InterPro" id="IPR003903">
    <property type="entry name" value="UIM_dom"/>
</dbReference>
<dbReference type="FunFam" id="2.30.30.100:FF:000044">
    <property type="entry name" value="Probable U6 snRNA-associated Sm-like protein LSm6"/>
    <property type="match status" value="1"/>
</dbReference>
<dbReference type="GO" id="GO:0003723">
    <property type="term" value="F:RNA binding"/>
    <property type="evidence" value="ECO:0007669"/>
    <property type="project" value="UniProtKB-KW"/>
</dbReference>
<dbReference type="CDD" id="cd01767">
    <property type="entry name" value="UBX"/>
    <property type="match status" value="1"/>
</dbReference>
<dbReference type="InterPro" id="IPR001012">
    <property type="entry name" value="UBX_dom"/>
</dbReference>
<dbReference type="GO" id="GO:0008033">
    <property type="term" value="P:tRNA processing"/>
    <property type="evidence" value="ECO:0007669"/>
    <property type="project" value="UniProtKB-KW"/>
</dbReference>
<keyword evidence="17" id="KW-1185">Reference proteome</keyword>
<dbReference type="InterPro" id="IPR047575">
    <property type="entry name" value="Sm"/>
</dbReference>
<feature type="region of interest" description="Disordered" evidence="13">
    <location>
        <begin position="501"/>
        <end position="548"/>
    </location>
</feature>
<keyword evidence="10" id="KW-0508">mRNA splicing</keyword>
<dbReference type="SMART" id="SM00651">
    <property type="entry name" value="Sm"/>
    <property type="match status" value="1"/>
</dbReference>
<evidence type="ECO:0000256" key="4">
    <source>
        <dbReference type="ARBA" id="ARBA00022490"/>
    </source>
</evidence>
<evidence type="ECO:0000256" key="11">
    <source>
        <dbReference type="ARBA" id="ARBA00023242"/>
    </source>
</evidence>
<keyword evidence="4" id="KW-0963">Cytoplasm</keyword>
<evidence type="ECO:0000256" key="13">
    <source>
        <dbReference type="SAM" id="MobiDB-lite"/>
    </source>
</evidence>
<dbReference type="InterPro" id="IPR010920">
    <property type="entry name" value="LSM_dom_sf"/>
</dbReference>
<feature type="compositionally biased region" description="Basic and acidic residues" evidence="13">
    <location>
        <begin position="469"/>
        <end position="478"/>
    </location>
</feature>
<feature type="domain" description="UBX" evidence="14">
    <location>
        <begin position="542"/>
        <end position="618"/>
    </location>
</feature>